<dbReference type="PROSITE" id="PS00455">
    <property type="entry name" value="AMP_BINDING"/>
    <property type="match status" value="1"/>
</dbReference>
<dbReference type="PATRIC" id="fig|1441095.3.peg.4490"/>
<evidence type="ECO:0000313" key="6">
    <source>
        <dbReference type="Proteomes" id="UP000067625"/>
    </source>
</evidence>
<name>A0A0M5JCK7_9BACI</name>
<evidence type="ECO:0000259" key="3">
    <source>
        <dbReference type="Pfam" id="PF00501"/>
    </source>
</evidence>
<proteinExistence type="inferred from homology"/>
<sequence length="488" mass="54926">MAAITQTYDKHRQNQPERIAVQMGHESITYREWQELVAKTANWLTSLDKVNRTIGILLPNGIPFLQLFAGASSAGLTIVPLDPKWKKEELEKRLQLCSPSFVITTKKMSSALDTIGCNRLLWENCKADIQCAPQDEPDEVSGDLPFFMGFTSGSTGAPKAFVRSHDSWIESFACNRVDFNMHGDEHVVIPGALIHSHFLYGAISTLYLGGTVYLLEKFSPSQTISFIEAHSITTVFMVPTMIEALMREKRIINKPLTIISSGAKWEADSKRRIRDTFFNLTMYEFYGAGELSFITVLSDQNNRQKPRSVGKACHNVEIKIVKSNQEAALPNEVGKIYVRSKMISMGYVHEGSEEIHSLQDECGWSSVDDMGYLDEDGFLYIAGREKNMILYGGMNIFPEEIEAVLTLHPEVEEAAVVGISDPYWGQVVTAVIKGSASKPELRRLCQSKLASYKVPRKWHFFDEIPHTTSGKLARQQMKEMLESKVSRH</sequence>
<dbReference type="InterPro" id="IPR025110">
    <property type="entry name" value="AMP-bd_C"/>
</dbReference>
<dbReference type="RefSeq" id="WP_053605461.1">
    <property type="nucleotide sequence ID" value="NZ_CP012600.1"/>
</dbReference>
<dbReference type="Pfam" id="PF00501">
    <property type="entry name" value="AMP-binding"/>
    <property type="match status" value="1"/>
</dbReference>
<dbReference type="Pfam" id="PF13193">
    <property type="entry name" value="AMP-binding_C"/>
    <property type="match status" value="1"/>
</dbReference>
<comment type="similarity">
    <text evidence="1">Belongs to the ATP-dependent AMP-binding enzyme family.</text>
</comment>
<gene>
    <name evidence="5" type="ORF">AM592_20295</name>
</gene>
<dbReference type="PANTHER" id="PTHR43201">
    <property type="entry name" value="ACYL-COA SYNTHETASE"/>
    <property type="match status" value="1"/>
</dbReference>
<organism evidence="5 6">
    <name type="scientific">Bacillus gobiensis</name>
    <dbReference type="NCBI Taxonomy" id="1441095"/>
    <lineage>
        <taxon>Bacteria</taxon>
        <taxon>Bacillati</taxon>
        <taxon>Bacillota</taxon>
        <taxon>Bacilli</taxon>
        <taxon>Bacillales</taxon>
        <taxon>Bacillaceae</taxon>
        <taxon>Bacillus</taxon>
    </lineage>
</organism>
<dbReference type="STRING" id="1441095.AM592_20295"/>
<dbReference type="OrthoDB" id="9757771at2"/>
<dbReference type="Gene3D" id="3.30.300.30">
    <property type="match status" value="1"/>
</dbReference>
<dbReference type="InterPro" id="IPR045851">
    <property type="entry name" value="AMP-bd_C_sf"/>
</dbReference>
<keyword evidence="6" id="KW-1185">Reference proteome</keyword>
<accession>A0A0M5JCK7</accession>
<evidence type="ECO:0000256" key="2">
    <source>
        <dbReference type="ARBA" id="ARBA00022598"/>
    </source>
</evidence>
<reference evidence="6" key="1">
    <citation type="submission" date="2015-08" db="EMBL/GenBank/DDBJ databases">
        <title>Genome sequencing project for genomic taxonomy and phylogenomics of Bacillus-like bacteria.</title>
        <authorList>
            <person name="Liu B."/>
            <person name="Wang J."/>
            <person name="Zhu Y."/>
            <person name="Liu G."/>
            <person name="Chen Q."/>
            <person name="Chen Z."/>
            <person name="Lan J."/>
            <person name="Che J."/>
            <person name="Ge C."/>
            <person name="Shi H."/>
            <person name="Pan Z."/>
            <person name="Liu X."/>
        </authorList>
    </citation>
    <scope>NUCLEOTIDE SEQUENCE [LARGE SCALE GENOMIC DNA]</scope>
    <source>
        <strain evidence="6">FJAT-4402</strain>
    </source>
</reference>
<keyword evidence="2" id="KW-0436">Ligase</keyword>
<dbReference type="InterPro" id="IPR020845">
    <property type="entry name" value="AMP-binding_CS"/>
</dbReference>
<dbReference type="AlphaFoldDB" id="A0A0M5JCK7"/>
<dbReference type="NCBIfam" id="NF005797">
    <property type="entry name" value="PRK07638.1"/>
    <property type="match status" value="1"/>
</dbReference>
<dbReference type="SUPFAM" id="SSF56801">
    <property type="entry name" value="Acetyl-CoA synthetase-like"/>
    <property type="match status" value="1"/>
</dbReference>
<dbReference type="Proteomes" id="UP000067625">
    <property type="component" value="Chromosome"/>
</dbReference>
<dbReference type="InterPro" id="IPR042099">
    <property type="entry name" value="ANL_N_sf"/>
</dbReference>
<feature type="domain" description="AMP-dependent synthetase/ligase" evidence="3">
    <location>
        <begin position="10"/>
        <end position="347"/>
    </location>
</feature>
<reference evidence="5 6" key="2">
    <citation type="journal article" date="2016" name="Int. J. Syst. Evol. Microbiol.">
        <title>Bacillus gobiensis sp. nov., isolated from a soil sample.</title>
        <authorList>
            <person name="Liu B."/>
            <person name="Liu G.H."/>
            <person name="Cetin S."/>
            <person name="Schumann P."/>
            <person name="Pan Z.Z."/>
            <person name="Chen Q.Q."/>
        </authorList>
    </citation>
    <scope>NUCLEOTIDE SEQUENCE [LARGE SCALE GENOMIC DNA]</scope>
    <source>
        <strain evidence="5 6">FJAT-4402</strain>
    </source>
</reference>
<dbReference type="GO" id="GO:0031956">
    <property type="term" value="F:medium-chain fatty acid-CoA ligase activity"/>
    <property type="evidence" value="ECO:0007669"/>
    <property type="project" value="TreeGrafter"/>
</dbReference>
<dbReference type="EMBL" id="CP012600">
    <property type="protein sequence ID" value="ALC83607.1"/>
    <property type="molecule type" value="Genomic_DNA"/>
</dbReference>
<evidence type="ECO:0000259" key="4">
    <source>
        <dbReference type="Pfam" id="PF13193"/>
    </source>
</evidence>
<evidence type="ECO:0000313" key="5">
    <source>
        <dbReference type="EMBL" id="ALC83607.1"/>
    </source>
</evidence>
<dbReference type="GO" id="GO:0006631">
    <property type="term" value="P:fatty acid metabolic process"/>
    <property type="evidence" value="ECO:0007669"/>
    <property type="project" value="TreeGrafter"/>
</dbReference>
<dbReference type="Gene3D" id="3.40.50.12780">
    <property type="entry name" value="N-terminal domain of ligase-like"/>
    <property type="match status" value="1"/>
</dbReference>
<protein>
    <submittedName>
        <fullName evidence="5">Acyl-CoA synthetase</fullName>
    </submittedName>
</protein>
<dbReference type="PANTHER" id="PTHR43201:SF5">
    <property type="entry name" value="MEDIUM-CHAIN ACYL-COA LIGASE ACSF2, MITOCHONDRIAL"/>
    <property type="match status" value="1"/>
</dbReference>
<dbReference type="InterPro" id="IPR000873">
    <property type="entry name" value="AMP-dep_synth/lig_dom"/>
</dbReference>
<feature type="domain" description="AMP-binding enzyme C-terminal" evidence="4">
    <location>
        <begin position="400"/>
        <end position="471"/>
    </location>
</feature>
<evidence type="ECO:0000256" key="1">
    <source>
        <dbReference type="ARBA" id="ARBA00006432"/>
    </source>
</evidence>